<evidence type="ECO:0000313" key="1">
    <source>
        <dbReference type="EMBL" id="KAJ7230357.1"/>
    </source>
</evidence>
<reference evidence="1" key="1">
    <citation type="submission" date="2023-03" db="EMBL/GenBank/DDBJ databases">
        <title>Massive genome expansion in bonnet fungi (Mycena s.s.) driven by repeated elements and novel gene families across ecological guilds.</title>
        <authorList>
            <consortium name="Lawrence Berkeley National Laboratory"/>
            <person name="Harder C.B."/>
            <person name="Miyauchi S."/>
            <person name="Viragh M."/>
            <person name="Kuo A."/>
            <person name="Thoen E."/>
            <person name="Andreopoulos B."/>
            <person name="Lu D."/>
            <person name="Skrede I."/>
            <person name="Drula E."/>
            <person name="Henrissat B."/>
            <person name="Morin E."/>
            <person name="Kohler A."/>
            <person name="Barry K."/>
            <person name="LaButti K."/>
            <person name="Morin E."/>
            <person name="Salamov A."/>
            <person name="Lipzen A."/>
            <person name="Mereny Z."/>
            <person name="Hegedus B."/>
            <person name="Baldrian P."/>
            <person name="Stursova M."/>
            <person name="Weitz H."/>
            <person name="Taylor A."/>
            <person name="Grigoriev I.V."/>
            <person name="Nagy L.G."/>
            <person name="Martin F."/>
            <person name="Kauserud H."/>
        </authorList>
    </citation>
    <scope>NUCLEOTIDE SEQUENCE</scope>
    <source>
        <strain evidence="1">9144</strain>
    </source>
</reference>
<organism evidence="1 2">
    <name type="scientific">Mycena pura</name>
    <dbReference type="NCBI Taxonomy" id="153505"/>
    <lineage>
        <taxon>Eukaryota</taxon>
        <taxon>Fungi</taxon>
        <taxon>Dikarya</taxon>
        <taxon>Basidiomycota</taxon>
        <taxon>Agaricomycotina</taxon>
        <taxon>Agaricomycetes</taxon>
        <taxon>Agaricomycetidae</taxon>
        <taxon>Agaricales</taxon>
        <taxon>Marasmiineae</taxon>
        <taxon>Mycenaceae</taxon>
        <taxon>Mycena</taxon>
    </lineage>
</organism>
<proteinExistence type="predicted"/>
<evidence type="ECO:0000313" key="2">
    <source>
        <dbReference type="Proteomes" id="UP001219525"/>
    </source>
</evidence>
<dbReference type="Proteomes" id="UP001219525">
    <property type="component" value="Unassembled WGS sequence"/>
</dbReference>
<dbReference type="AlphaFoldDB" id="A0AAD6YVC1"/>
<name>A0AAD6YVC1_9AGAR</name>
<evidence type="ECO:0008006" key="3">
    <source>
        <dbReference type="Google" id="ProtNLM"/>
    </source>
</evidence>
<keyword evidence="2" id="KW-1185">Reference proteome</keyword>
<protein>
    <recommendedName>
        <fullName evidence="3">F-box domain-containing protein</fullName>
    </recommendedName>
</protein>
<gene>
    <name evidence="1" type="ORF">GGX14DRAFT_3692</name>
</gene>
<comment type="caution">
    <text evidence="1">The sequence shown here is derived from an EMBL/GenBank/DDBJ whole genome shotgun (WGS) entry which is preliminary data.</text>
</comment>
<dbReference type="EMBL" id="JARJCW010000001">
    <property type="protein sequence ID" value="KAJ7230357.1"/>
    <property type="molecule type" value="Genomic_DNA"/>
</dbReference>
<sequence length="262" mass="29407">MVRIPPHPPSTIMVPQLPVELVEQIISAVWHMPLSSQERITLMRSSALVNSTWAALFDRISSRDVYIPSSAYCDHFIQRLRTQPRPIAPSSFLGGFVRLFQKPSAPAAEPHPANLACRSITIQIANPAVHPNKYNRAHLPMAAVLDELMEHIDAHGLAPHLRRLSVEYLNAPFDDVFRRVGLGALPPQIEHLELRFSFGAEMPTWLAHALREKQKRQRHFGWAARDVTHLSVFGAGEHTVQDLLRACPNVRTLDGDCGEVKI</sequence>
<accession>A0AAD6YVC1</accession>